<evidence type="ECO:0000313" key="2">
    <source>
        <dbReference type="Proteomes" id="UP000248349"/>
    </source>
</evidence>
<evidence type="ECO:0000313" key="1">
    <source>
        <dbReference type="EMBL" id="PYH46071.1"/>
    </source>
</evidence>
<dbReference type="EMBL" id="KZ821229">
    <property type="protein sequence ID" value="PYH46071.1"/>
    <property type="molecule type" value="Genomic_DNA"/>
</dbReference>
<dbReference type="Proteomes" id="UP000248349">
    <property type="component" value="Unassembled WGS sequence"/>
</dbReference>
<dbReference type="RefSeq" id="XP_025432053.1">
    <property type="nucleotide sequence ID" value="XM_025571797.1"/>
</dbReference>
<dbReference type="OrthoDB" id="5176563at2759"/>
<gene>
    <name evidence="1" type="ORF">BP01DRAFT_295009</name>
</gene>
<proteinExistence type="predicted"/>
<evidence type="ECO:0008006" key="3">
    <source>
        <dbReference type="Google" id="ProtNLM"/>
    </source>
</evidence>
<keyword evidence="2" id="KW-1185">Reference proteome</keyword>
<dbReference type="SUPFAM" id="SSF53474">
    <property type="entry name" value="alpha/beta-Hydrolases"/>
    <property type="match status" value="1"/>
</dbReference>
<accession>A0A318ZET6</accession>
<dbReference type="AlphaFoldDB" id="A0A318ZET6"/>
<dbReference type="InterPro" id="IPR029058">
    <property type="entry name" value="AB_hydrolase_fold"/>
</dbReference>
<dbReference type="GeneID" id="37073025"/>
<dbReference type="Gene3D" id="3.40.50.1820">
    <property type="entry name" value="alpha/beta hydrolase"/>
    <property type="match status" value="1"/>
</dbReference>
<name>A0A318ZET6_9EURO</name>
<protein>
    <recommendedName>
        <fullName evidence="3">Alpha/beta-hydrolase</fullName>
    </recommendedName>
</protein>
<organism evidence="1 2">
    <name type="scientific">Aspergillus saccharolyticus JOP 1030-1</name>
    <dbReference type="NCBI Taxonomy" id="1450539"/>
    <lineage>
        <taxon>Eukaryota</taxon>
        <taxon>Fungi</taxon>
        <taxon>Dikarya</taxon>
        <taxon>Ascomycota</taxon>
        <taxon>Pezizomycotina</taxon>
        <taxon>Eurotiomycetes</taxon>
        <taxon>Eurotiomycetidae</taxon>
        <taxon>Eurotiales</taxon>
        <taxon>Aspergillaceae</taxon>
        <taxon>Aspergillus</taxon>
        <taxon>Aspergillus subgen. Circumdati</taxon>
    </lineage>
</organism>
<sequence length="374" mass="40519">MHAEQDYTTFYPCSELPVRGYTTLCLNNAQSKTGLMNDLDFETMMTDVGTGVQFLRNLTEIDQVIIWGHSGGGAMMAAYQNVAENGASACNGTEKLYPCSSAMDGLPAADGVLLIDANYGLSTMTLLSLNPAITNETTGADINSKLNLYSPANGWTADGANYTSTFVQEFLAGVAARWNRILASARERNELIAAGNGDYSDDEGLVIPDANYLGFNNKLITQDVRYLAHTIYKWPLLHKDGSNTTQVVPTTTITRFLSTFAIRVDADTFRVTADNITGVDWTSSQTAPIGSVPGISKPLLTMGNTGHYEYLNAEKIYLAATTADKSIAFVEGAQHTIDTCTACESYPGQYGDTVKTAFNFMDKWLSHPGRFISA</sequence>
<reference evidence="1 2" key="1">
    <citation type="submission" date="2016-12" db="EMBL/GenBank/DDBJ databases">
        <title>The genomes of Aspergillus section Nigri reveals drivers in fungal speciation.</title>
        <authorList>
            <consortium name="DOE Joint Genome Institute"/>
            <person name="Vesth T.C."/>
            <person name="Nybo J."/>
            <person name="Theobald S."/>
            <person name="Brandl J."/>
            <person name="Frisvad J.C."/>
            <person name="Nielsen K.F."/>
            <person name="Lyhne E.K."/>
            <person name="Kogle M.E."/>
            <person name="Kuo A."/>
            <person name="Riley R."/>
            <person name="Clum A."/>
            <person name="Nolan M."/>
            <person name="Lipzen A."/>
            <person name="Salamov A."/>
            <person name="Henrissat B."/>
            <person name="Wiebenga A."/>
            <person name="De Vries R.P."/>
            <person name="Grigoriev I.V."/>
            <person name="Mortensen U.H."/>
            <person name="Andersen M.R."/>
            <person name="Baker S.E."/>
        </authorList>
    </citation>
    <scope>NUCLEOTIDE SEQUENCE [LARGE SCALE GENOMIC DNA]</scope>
    <source>
        <strain evidence="1 2">JOP 1030-1</strain>
    </source>
</reference>